<sequence length="238" mass="25954">MAIATRILLAGAALAGLAGAPALAAGKFRAPEGCTVYQTVQLHNCQVAQLYRCDGDAAGDQWTLYSDGQGPFYLSRIDAETRWVDSYDLTTGERDQIAEEADPASFSTLLETGRDSYDFTTKSNSGEVRRYHGFDELTGKTVVIDGITLDQTRFELTAEGADGERIYHRSGAQFIQRDWRVFFADREVFEGSDGDRREMAEGPVTFAAPDTPGYLAAEPEYDCNSQMTDAMPLPGGAS</sequence>
<dbReference type="Proteomes" id="UP000238338">
    <property type="component" value="Unassembled WGS sequence"/>
</dbReference>
<proteinExistence type="predicted"/>
<protein>
    <submittedName>
        <fullName evidence="2">Uncharacterized protein</fullName>
    </submittedName>
</protein>
<feature type="signal peptide" evidence="1">
    <location>
        <begin position="1"/>
        <end position="24"/>
    </location>
</feature>
<gene>
    <name evidence="2" type="ORF">LX70_02038</name>
</gene>
<dbReference type="OrthoDB" id="7844595at2"/>
<reference evidence="2 3" key="1">
    <citation type="submission" date="2018-02" db="EMBL/GenBank/DDBJ databases">
        <title>Genomic Encyclopedia of Archaeal and Bacterial Type Strains, Phase II (KMG-II): from individual species to whole genera.</title>
        <authorList>
            <person name="Goeker M."/>
        </authorList>
    </citation>
    <scope>NUCLEOTIDE SEQUENCE [LARGE SCALE GENOMIC DNA]</scope>
    <source>
        <strain evidence="2 3">DSM 18921</strain>
    </source>
</reference>
<dbReference type="AlphaFoldDB" id="A0A2S8S8M4"/>
<accession>A0A2S8S8M4</accession>
<evidence type="ECO:0000313" key="3">
    <source>
        <dbReference type="Proteomes" id="UP000238338"/>
    </source>
</evidence>
<keyword evidence="3" id="KW-1185">Reference proteome</keyword>
<keyword evidence="1" id="KW-0732">Signal</keyword>
<evidence type="ECO:0000313" key="2">
    <source>
        <dbReference type="EMBL" id="PQV57177.1"/>
    </source>
</evidence>
<dbReference type="EMBL" id="PVEP01000003">
    <property type="protein sequence ID" value="PQV57177.1"/>
    <property type="molecule type" value="Genomic_DNA"/>
</dbReference>
<comment type="caution">
    <text evidence="2">The sequence shown here is derived from an EMBL/GenBank/DDBJ whole genome shotgun (WGS) entry which is preliminary data.</text>
</comment>
<name>A0A2S8S8M4_9RHOB</name>
<organism evidence="2 3">
    <name type="scientific">Albidovulum denitrificans</name>
    <dbReference type="NCBI Taxonomy" id="404881"/>
    <lineage>
        <taxon>Bacteria</taxon>
        <taxon>Pseudomonadati</taxon>
        <taxon>Pseudomonadota</taxon>
        <taxon>Alphaproteobacteria</taxon>
        <taxon>Rhodobacterales</taxon>
        <taxon>Paracoccaceae</taxon>
        <taxon>Albidovulum</taxon>
    </lineage>
</organism>
<feature type="chain" id="PRO_5015555156" evidence="1">
    <location>
        <begin position="25"/>
        <end position="238"/>
    </location>
</feature>
<dbReference type="RefSeq" id="WP_105514647.1">
    <property type="nucleotide sequence ID" value="NZ_PVEP01000003.1"/>
</dbReference>
<evidence type="ECO:0000256" key="1">
    <source>
        <dbReference type="SAM" id="SignalP"/>
    </source>
</evidence>